<dbReference type="AlphaFoldDB" id="A0A0F8YFH6"/>
<dbReference type="EMBL" id="LAZR01066788">
    <property type="protein sequence ID" value="KKK52884.1"/>
    <property type="molecule type" value="Genomic_DNA"/>
</dbReference>
<gene>
    <name evidence="1" type="ORF">LCGC14_3100410</name>
</gene>
<protein>
    <submittedName>
        <fullName evidence="1">Uncharacterized protein</fullName>
    </submittedName>
</protein>
<feature type="non-terminal residue" evidence="1">
    <location>
        <position position="345"/>
    </location>
</feature>
<evidence type="ECO:0000313" key="1">
    <source>
        <dbReference type="EMBL" id="KKK52884.1"/>
    </source>
</evidence>
<feature type="non-terminal residue" evidence="1">
    <location>
        <position position="1"/>
    </location>
</feature>
<comment type="caution">
    <text evidence="1">The sequence shown here is derived from an EMBL/GenBank/DDBJ whole genome shotgun (WGS) entry which is preliminary data.</text>
</comment>
<proteinExistence type="predicted"/>
<name>A0A0F8YFH6_9ZZZZ</name>
<accession>A0A0F8YFH6</accession>
<organism evidence="1">
    <name type="scientific">marine sediment metagenome</name>
    <dbReference type="NCBI Taxonomy" id="412755"/>
    <lineage>
        <taxon>unclassified sequences</taxon>
        <taxon>metagenomes</taxon>
        <taxon>ecological metagenomes</taxon>
    </lineage>
</organism>
<sequence length="345" mass="35438">GGGQTGKFLTGDAGNTVFAFSGGNFDIRAGTGGSASQNVVRVTSVGNIDINGTLASGVITQSGTTLANTYQPLDDELTSLAALSYVSASFVKMTGANTFALRTIAETADDLEGMIVHDNLAGVHQGVTTGDSPLFTAVSIGNADTTITRVSAGLIAVEGTTVMLVGDAPTAHVHDGDTLQLDGINSNGGAFSFLTTGDVTFNQNLIISKHLALGGASIDSDILLLGSELLTDTDNSEKYGMHFDMSVAKTTAAMTSVGRGGRFECALDASNTQDWTNSIGLRGLQGRVRTLAGSSGTITGIACFYTSITVANAAQVTNAYGFYLNRPSLSGGKTANLYGIYMENH</sequence>
<reference evidence="1" key="1">
    <citation type="journal article" date="2015" name="Nature">
        <title>Complex archaea that bridge the gap between prokaryotes and eukaryotes.</title>
        <authorList>
            <person name="Spang A."/>
            <person name="Saw J.H."/>
            <person name="Jorgensen S.L."/>
            <person name="Zaremba-Niedzwiedzka K."/>
            <person name="Martijn J."/>
            <person name="Lind A.E."/>
            <person name="van Eijk R."/>
            <person name="Schleper C."/>
            <person name="Guy L."/>
            <person name="Ettema T.J."/>
        </authorList>
    </citation>
    <scope>NUCLEOTIDE SEQUENCE</scope>
</reference>